<name>A0ABP0E1Z3_9PEZI</name>
<sequence length="458" mass="51201">MARHPVIRQTLRHVSIGLEEFRVCHQSYPRDEKQAAFLNTAVMEQKALMANGSAVQLLATAFSLLPNLESVQLRDCASRKLYRGRPFTEWRSHGLWRMGKHLDLDSEMLLRKSSNPDFSSRAFALVVAALAQSNARPPNIEVLLRKDFNGLYYFAFDLTPAPRLSLHGSGGGDGDVDVDGDGDGNGKVSALPVLAGLRRLHLQQRFSFHPRDGEETDMVLNYNSEGLDTHPASTECLPLCAWLAHCPKLEWLRLNLEDGGNAYNNVFLDQLGAPLPASYLLPPGSEASRSVTLPFASHLRRLDLGMASCYPNVLLGLLRRLPALEHLSLRRCSLVADDRTPQGTWEGFLKALAEDGLGKQLKKLSLKRLYVTIPNDAQTYLRRTHIIILNGTDRIEYKAGAEESMASWLQKVSIEYTRSRWEGDADTDSDSVGIVEYDDDYEEYGYGGEEEYEALHRG</sequence>
<evidence type="ECO:0000313" key="1">
    <source>
        <dbReference type="EMBL" id="CAK7274583.1"/>
    </source>
</evidence>
<evidence type="ECO:0008006" key="3">
    <source>
        <dbReference type="Google" id="ProtNLM"/>
    </source>
</evidence>
<evidence type="ECO:0000313" key="2">
    <source>
        <dbReference type="Proteomes" id="UP001642502"/>
    </source>
</evidence>
<dbReference type="Gene3D" id="3.80.10.10">
    <property type="entry name" value="Ribonuclease Inhibitor"/>
    <property type="match status" value="1"/>
</dbReference>
<protein>
    <recommendedName>
        <fullName evidence="3">F-box domain containing protein</fullName>
    </recommendedName>
</protein>
<accession>A0ABP0E1Z3</accession>
<proteinExistence type="predicted"/>
<organism evidence="1 2">
    <name type="scientific">Sporothrix epigloea</name>
    <dbReference type="NCBI Taxonomy" id="1892477"/>
    <lineage>
        <taxon>Eukaryota</taxon>
        <taxon>Fungi</taxon>
        <taxon>Dikarya</taxon>
        <taxon>Ascomycota</taxon>
        <taxon>Pezizomycotina</taxon>
        <taxon>Sordariomycetes</taxon>
        <taxon>Sordariomycetidae</taxon>
        <taxon>Ophiostomatales</taxon>
        <taxon>Ophiostomataceae</taxon>
        <taxon>Sporothrix</taxon>
    </lineage>
</organism>
<keyword evidence="2" id="KW-1185">Reference proteome</keyword>
<comment type="caution">
    <text evidence="1">The sequence shown here is derived from an EMBL/GenBank/DDBJ whole genome shotgun (WGS) entry which is preliminary data.</text>
</comment>
<gene>
    <name evidence="1" type="ORF">SEPCBS119000_006247</name>
</gene>
<dbReference type="EMBL" id="CAWUON010000149">
    <property type="protein sequence ID" value="CAK7274583.1"/>
    <property type="molecule type" value="Genomic_DNA"/>
</dbReference>
<dbReference type="InterPro" id="IPR032675">
    <property type="entry name" value="LRR_dom_sf"/>
</dbReference>
<dbReference type="Proteomes" id="UP001642502">
    <property type="component" value="Unassembled WGS sequence"/>
</dbReference>
<dbReference type="SUPFAM" id="SSF52047">
    <property type="entry name" value="RNI-like"/>
    <property type="match status" value="1"/>
</dbReference>
<reference evidence="1 2" key="1">
    <citation type="submission" date="2024-01" db="EMBL/GenBank/DDBJ databases">
        <authorList>
            <person name="Allen C."/>
            <person name="Tagirdzhanova G."/>
        </authorList>
    </citation>
    <scope>NUCLEOTIDE SEQUENCE [LARGE SCALE GENOMIC DNA]</scope>
    <source>
        <strain evidence="1 2">CBS 119000</strain>
    </source>
</reference>